<dbReference type="Proteomes" id="UP000001542">
    <property type="component" value="Unassembled WGS sequence"/>
</dbReference>
<sequence length="846" mass="98930">MEKYRNNIRLIFAYNRPSLDNVRRELLNLQEIDPEFKPFSFFQSTKYEPAKDELTSTKLIRQRLYELNFLPTFFFPDLPISIVAIVCGTEKIAMPLDHLPQWSRDIIASTHVNTINLDPDGKNLGNDLTTFYEDVIVTLPRIIADAESNYMTRFVRKSNLKLFFSNDQESSQLIVILKRIADCRMMQQRFTDAAEIYRKLIEFKNPNFLTHEAMFYYSLCRHILNTQDNIEGIILQSIPENPTVLQISIVYLTVFHTRNLIKNKNPNRALYSLINLFQRAKDYQILIPYLLEESAKYYNQKKAGEMLMLAGENYKKCKFTEHACRCLYLSLLTINRNYAIFQKTAKSMIEVSRNLIIDADLSWIVEKWLSFHKVEFNSDMEKFFAKFRPKKVCFGGFVRPIIVNSRSDGFVFTPPPLFSGSWPEKCKTVYKTFSGFESFEISRKKDTAINRKVTPTINLRLRQEIELKHVRVKSEEENQIEAEEIDCDLSNSSVFNFPFTPLTKGDIKIIGIEYELFGVHLFSPFSDKKFEIFVHDAFPFVSLKFNDELNLSDVRKGDIFVIDIKLKNESQFPLSHLSLQSFSENSVFKIVKPFEDDYYGFKFLKALKPQEEYDVKISVEAQDGRNLFGLIFPYWSEDLPPRYQSLAFEFVTTEQQNIKVTQKNLSSFIDMQENLSPLFFDSKIFNTKPFSTINGKTAIFSQISILKDDNEEVTEIPDFISIFQKKKNLMFWYLRNSYFYNFIEIKNLYSPLILKMQKIKGDKYQLKVSNIGNYTIHGMKISFLDPDELVTFLVSGLELKIIEKIDPEESILFEFFLTFFGPKDARKPSVMIAAEEFLAISELPFC</sequence>
<organism evidence="1 2">
    <name type="scientific">Trichomonas vaginalis (strain ATCC PRA-98 / G3)</name>
    <dbReference type="NCBI Taxonomy" id="412133"/>
    <lineage>
        <taxon>Eukaryota</taxon>
        <taxon>Metamonada</taxon>
        <taxon>Parabasalia</taxon>
        <taxon>Trichomonadida</taxon>
        <taxon>Trichomonadidae</taxon>
        <taxon>Trichomonas</taxon>
    </lineage>
</organism>
<name>A2DY39_TRIV3</name>
<dbReference type="OrthoDB" id="10620480at2759"/>
<keyword evidence="2" id="KW-1185">Reference proteome</keyword>
<dbReference type="EMBL" id="DS113267">
    <property type="protein sequence ID" value="EAY14648.1"/>
    <property type="molecule type" value="Genomic_DNA"/>
</dbReference>
<evidence type="ECO:0000313" key="2">
    <source>
        <dbReference type="Proteomes" id="UP000001542"/>
    </source>
</evidence>
<gene>
    <name evidence="1" type="ORF">TVAG_460650</name>
</gene>
<accession>A2DY39</accession>
<dbReference type="VEuPathDB" id="TrichDB:TVAG_460650"/>
<evidence type="ECO:0000313" key="1">
    <source>
        <dbReference type="EMBL" id="EAY14648.1"/>
    </source>
</evidence>
<proteinExistence type="predicted"/>
<protein>
    <submittedName>
        <fullName evidence="1">Uncharacterized protein</fullName>
    </submittedName>
</protein>
<dbReference type="Gene3D" id="1.25.40.10">
    <property type="entry name" value="Tetratricopeptide repeat domain"/>
    <property type="match status" value="1"/>
</dbReference>
<dbReference type="AlphaFoldDB" id="A2DY39"/>
<reference evidence="1" key="1">
    <citation type="submission" date="2006-10" db="EMBL/GenBank/DDBJ databases">
        <authorList>
            <person name="Amadeo P."/>
            <person name="Zhao Q."/>
            <person name="Wortman J."/>
            <person name="Fraser-Liggett C."/>
            <person name="Carlton J."/>
        </authorList>
    </citation>
    <scope>NUCLEOTIDE SEQUENCE</scope>
    <source>
        <strain evidence="1">G3</strain>
    </source>
</reference>
<dbReference type="InParanoid" id="A2DY39"/>
<reference evidence="1" key="2">
    <citation type="journal article" date="2007" name="Science">
        <title>Draft genome sequence of the sexually transmitted pathogen Trichomonas vaginalis.</title>
        <authorList>
            <person name="Carlton J.M."/>
            <person name="Hirt R.P."/>
            <person name="Silva J.C."/>
            <person name="Delcher A.L."/>
            <person name="Schatz M."/>
            <person name="Zhao Q."/>
            <person name="Wortman J.R."/>
            <person name="Bidwell S.L."/>
            <person name="Alsmark U.C.M."/>
            <person name="Besteiro S."/>
            <person name="Sicheritz-Ponten T."/>
            <person name="Noel C.J."/>
            <person name="Dacks J.B."/>
            <person name="Foster P.G."/>
            <person name="Simillion C."/>
            <person name="Van de Peer Y."/>
            <person name="Miranda-Saavedra D."/>
            <person name="Barton G.J."/>
            <person name="Westrop G.D."/>
            <person name="Mueller S."/>
            <person name="Dessi D."/>
            <person name="Fiori P.L."/>
            <person name="Ren Q."/>
            <person name="Paulsen I."/>
            <person name="Zhang H."/>
            <person name="Bastida-Corcuera F.D."/>
            <person name="Simoes-Barbosa A."/>
            <person name="Brown M.T."/>
            <person name="Hayes R.D."/>
            <person name="Mukherjee M."/>
            <person name="Okumura C.Y."/>
            <person name="Schneider R."/>
            <person name="Smith A.J."/>
            <person name="Vanacova S."/>
            <person name="Villalvazo M."/>
            <person name="Haas B.J."/>
            <person name="Pertea M."/>
            <person name="Feldblyum T.V."/>
            <person name="Utterback T.R."/>
            <person name="Shu C.L."/>
            <person name="Osoegawa K."/>
            <person name="de Jong P.J."/>
            <person name="Hrdy I."/>
            <person name="Horvathova L."/>
            <person name="Zubacova Z."/>
            <person name="Dolezal P."/>
            <person name="Malik S.B."/>
            <person name="Logsdon J.M. Jr."/>
            <person name="Henze K."/>
            <person name="Gupta A."/>
            <person name="Wang C.C."/>
            <person name="Dunne R.L."/>
            <person name="Upcroft J.A."/>
            <person name="Upcroft P."/>
            <person name="White O."/>
            <person name="Salzberg S.L."/>
            <person name="Tang P."/>
            <person name="Chiu C.-H."/>
            <person name="Lee Y.-S."/>
            <person name="Embley T.M."/>
            <person name="Coombs G.H."/>
            <person name="Mottram J.C."/>
            <person name="Tachezy J."/>
            <person name="Fraser-Liggett C.M."/>
            <person name="Johnson P.J."/>
        </authorList>
    </citation>
    <scope>NUCLEOTIDE SEQUENCE [LARGE SCALE GENOMIC DNA]</scope>
    <source>
        <strain evidence="1">G3</strain>
    </source>
</reference>
<dbReference type="VEuPathDB" id="TrichDB:TVAGG3_0255930"/>
<dbReference type="InterPro" id="IPR011990">
    <property type="entry name" value="TPR-like_helical_dom_sf"/>
</dbReference>